<dbReference type="InterPro" id="IPR002492">
    <property type="entry name" value="Transposase_Tc1-like"/>
</dbReference>
<evidence type="ECO:0000313" key="2">
    <source>
        <dbReference type="Ensembl" id="ENSLLEP00000018730.1"/>
    </source>
</evidence>
<dbReference type="Pfam" id="PF01498">
    <property type="entry name" value="HTH_Tnp_Tc3_2"/>
    <property type="match status" value="1"/>
</dbReference>
<dbReference type="Proteomes" id="UP000694569">
    <property type="component" value="Unplaced"/>
</dbReference>
<dbReference type="AlphaFoldDB" id="A0A8C5MUH2"/>
<feature type="domain" description="Transposase Tc1-like" evidence="1">
    <location>
        <begin position="22"/>
        <end position="64"/>
    </location>
</feature>
<sequence>LRLVECQLKTYRNLWHMLTFFSSLSTIRKTLNKNGVHGRTPRRKPLLSKKNIAARLKFAKEHLDVPQHYWQNILWTDETKIELFGKNTQHCQGNSKRSELLEKGNRTLKISIRLPFLAIRLSREQAIHQILANCLNIRCLFEDSEIPMKKHCFGYSENTNQQ</sequence>
<name>A0A8C5MUH2_9ANUR</name>
<evidence type="ECO:0000259" key="1">
    <source>
        <dbReference type="Pfam" id="PF01498"/>
    </source>
</evidence>
<dbReference type="Ensembl" id="ENSLLET00000019465.1">
    <property type="protein sequence ID" value="ENSLLEP00000018730.1"/>
    <property type="gene ID" value="ENSLLEG00000011864.1"/>
</dbReference>
<reference evidence="2" key="2">
    <citation type="submission" date="2025-09" db="UniProtKB">
        <authorList>
            <consortium name="Ensembl"/>
        </authorList>
    </citation>
    <scope>IDENTIFICATION</scope>
</reference>
<accession>A0A8C5MUH2</accession>
<dbReference type="GO" id="GO:0003677">
    <property type="term" value="F:DNA binding"/>
    <property type="evidence" value="ECO:0007669"/>
    <property type="project" value="InterPro"/>
</dbReference>
<dbReference type="GeneTree" id="ENSGT01030000235350"/>
<organism evidence="2 3">
    <name type="scientific">Leptobrachium leishanense</name>
    <name type="common">Leishan spiny toad</name>
    <dbReference type="NCBI Taxonomy" id="445787"/>
    <lineage>
        <taxon>Eukaryota</taxon>
        <taxon>Metazoa</taxon>
        <taxon>Chordata</taxon>
        <taxon>Craniata</taxon>
        <taxon>Vertebrata</taxon>
        <taxon>Euteleostomi</taxon>
        <taxon>Amphibia</taxon>
        <taxon>Batrachia</taxon>
        <taxon>Anura</taxon>
        <taxon>Pelobatoidea</taxon>
        <taxon>Megophryidae</taxon>
        <taxon>Leptobrachium</taxon>
    </lineage>
</organism>
<dbReference type="OrthoDB" id="8953553at2759"/>
<evidence type="ECO:0000313" key="3">
    <source>
        <dbReference type="Proteomes" id="UP000694569"/>
    </source>
</evidence>
<dbReference type="GO" id="GO:0015074">
    <property type="term" value="P:DNA integration"/>
    <property type="evidence" value="ECO:0007669"/>
    <property type="project" value="InterPro"/>
</dbReference>
<reference evidence="2" key="1">
    <citation type="submission" date="2025-08" db="UniProtKB">
        <authorList>
            <consortium name="Ensembl"/>
        </authorList>
    </citation>
    <scope>IDENTIFICATION</scope>
</reference>
<dbReference type="Gene3D" id="3.30.420.10">
    <property type="entry name" value="Ribonuclease H-like superfamily/Ribonuclease H"/>
    <property type="match status" value="1"/>
</dbReference>
<proteinExistence type="predicted"/>
<dbReference type="GO" id="GO:0006313">
    <property type="term" value="P:DNA transposition"/>
    <property type="evidence" value="ECO:0007669"/>
    <property type="project" value="InterPro"/>
</dbReference>
<keyword evidence="3" id="KW-1185">Reference proteome</keyword>
<protein>
    <recommendedName>
        <fullName evidence="1">Transposase Tc1-like domain-containing protein</fullName>
    </recommendedName>
</protein>
<dbReference type="InterPro" id="IPR036397">
    <property type="entry name" value="RNaseH_sf"/>
</dbReference>